<dbReference type="PANTHER" id="PTHR33109:SF4">
    <property type="entry name" value="EPIDERMAL PATTERNING FACTOR-LIKE PROTEIN 6"/>
    <property type="match status" value="1"/>
</dbReference>
<feature type="transmembrane region" description="Helical" evidence="7">
    <location>
        <begin position="12"/>
        <end position="36"/>
    </location>
</feature>
<name>A0AAV8CEE1_9POAL</name>
<evidence type="ECO:0000256" key="4">
    <source>
        <dbReference type="ARBA" id="ARBA00022729"/>
    </source>
</evidence>
<comment type="similarity">
    <text evidence="2 6">Belongs to the plant cysteine rich small secretory peptide family. Epidermal patterning factor subfamily.</text>
</comment>
<evidence type="ECO:0000313" key="8">
    <source>
        <dbReference type="EMBL" id="KAJ4752847.1"/>
    </source>
</evidence>
<dbReference type="EMBL" id="JAMFTS010000005">
    <property type="protein sequence ID" value="KAJ4752847.1"/>
    <property type="molecule type" value="Genomic_DNA"/>
</dbReference>
<keyword evidence="3 6" id="KW-0964">Secreted</keyword>
<organism evidence="8 9">
    <name type="scientific">Rhynchospora pubera</name>
    <dbReference type="NCBI Taxonomy" id="906938"/>
    <lineage>
        <taxon>Eukaryota</taxon>
        <taxon>Viridiplantae</taxon>
        <taxon>Streptophyta</taxon>
        <taxon>Embryophyta</taxon>
        <taxon>Tracheophyta</taxon>
        <taxon>Spermatophyta</taxon>
        <taxon>Magnoliopsida</taxon>
        <taxon>Liliopsida</taxon>
        <taxon>Poales</taxon>
        <taxon>Cyperaceae</taxon>
        <taxon>Cyperoideae</taxon>
        <taxon>Rhynchosporeae</taxon>
        <taxon>Rhynchospora</taxon>
    </lineage>
</organism>
<keyword evidence="4" id="KW-0732">Signal</keyword>
<keyword evidence="5" id="KW-1015">Disulfide bond</keyword>
<dbReference type="InterPro" id="IPR039455">
    <property type="entry name" value="EPFL"/>
</dbReference>
<reference evidence="8" key="1">
    <citation type="submission" date="2022-08" db="EMBL/GenBank/DDBJ databases">
        <authorList>
            <person name="Marques A."/>
        </authorList>
    </citation>
    <scope>NUCLEOTIDE SEQUENCE</scope>
    <source>
        <strain evidence="8">RhyPub2mFocal</strain>
        <tissue evidence="8">Leaves</tissue>
    </source>
</reference>
<keyword evidence="7" id="KW-0812">Transmembrane</keyword>
<comment type="function">
    <text evidence="6">Controls stomatal patterning.</text>
</comment>
<dbReference type="GO" id="GO:0005576">
    <property type="term" value="C:extracellular region"/>
    <property type="evidence" value="ECO:0007669"/>
    <property type="project" value="UniProtKB-SubCell"/>
</dbReference>
<comment type="caution">
    <text evidence="8">The sequence shown here is derived from an EMBL/GenBank/DDBJ whole genome shotgun (WGS) entry which is preliminary data.</text>
</comment>
<evidence type="ECO:0000256" key="3">
    <source>
        <dbReference type="ARBA" id="ARBA00022525"/>
    </source>
</evidence>
<dbReference type="Proteomes" id="UP001140206">
    <property type="component" value="Chromosome 5"/>
</dbReference>
<keyword evidence="6" id="KW-0217">Developmental protein</keyword>
<evidence type="ECO:0000256" key="6">
    <source>
        <dbReference type="RuleBase" id="RU367102"/>
    </source>
</evidence>
<dbReference type="Pfam" id="PF17181">
    <property type="entry name" value="EPF"/>
    <property type="match status" value="1"/>
</dbReference>
<gene>
    <name evidence="8" type="ORF">LUZ62_087252</name>
</gene>
<dbReference type="GO" id="GO:0010052">
    <property type="term" value="P:guard cell differentiation"/>
    <property type="evidence" value="ECO:0007669"/>
    <property type="project" value="UniProtKB-UniRule"/>
</dbReference>
<evidence type="ECO:0000256" key="5">
    <source>
        <dbReference type="ARBA" id="ARBA00023157"/>
    </source>
</evidence>
<proteinExistence type="inferred from homology"/>
<keyword evidence="7" id="KW-1133">Transmembrane helix</keyword>
<evidence type="ECO:0000313" key="9">
    <source>
        <dbReference type="Proteomes" id="UP001140206"/>
    </source>
</evidence>
<keyword evidence="7" id="KW-0472">Membrane</keyword>
<comment type="subcellular location">
    <subcellularLocation>
        <location evidence="1 6">Secreted</location>
    </subcellularLocation>
</comment>
<keyword evidence="9" id="KW-1185">Reference proteome</keyword>
<evidence type="ECO:0000256" key="2">
    <source>
        <dbReference type="ARBA" id="ARBA00008127"/>
    </source>
</evidence>
<dbReference type="PANTHER" id="PTHR33109">
    <property type="entry name" value="EPIDERMAL PATTERNING FACTOR-LIKE PROTEIN 4"/>
    <property type="match status" value="1"/>
</dbReference>
<dbReference type="AlphaFoldDB" id="A0AAV8CEE1"/>
<protein>
    <recommendedName>
        <fullName evidence="6">Epidermal patterning factor-like protein</fullName>
    </recommendedName>
</protein>
<accession>A0AAV8CEE1</accession>
<sequence>MAMAKPRNVGSHFLSAALMIIVFFIAIIASIAEGRYQVHAVNRRRQLIGSAPPLCRGRCGRCHPCRPVQVAIQPGILEPMEYYPIVWRCQCGNKLFLP</sequence>
<evidence type="ECO:0000256" key="7">
    <source>
        <dbReference type="SAM" id="Phobius"/>
    </source>
</evidence>
<evidence type="ECO:0000256" key="1">
    <source>
        <dbReference type="ARBA" id="ARBA00004613"/>
    </source>
</evidence>